<keyword evidence="4" id="KW-1185">Reference proteome</keyword>
<reference evidence="3 4" key="1">
    <citation type="submission" date="2024-09" db="EMBL/GenBank/DDBJ databases">
        <authorList>
            <person name="Sun Q."/>
            <person name="Mori K."/>
        </authorList>
    </citation>
    <scope>NUCLEOTIDE SEQUENCE [LARGE SCALE GENOMIC DNA]</scope>
    <source>
        <strain evidence="3 4">JCM 3028</strain>
    </source>
</reference>
<dbReference type="Proteomes" id="UP001589610">
    <property type="component" value="Unassembled WGS sequence"/>
</dbReference>
<dbReference type="Gene3D" id="3.40.50.850">
    <property type="entry name" value="Isochorismatase-like"/>
    <property type="match status" value="1"/>
</dbReference>
<dbReference type="InterPro" id="IPR050272">
    <property type="entry name" value="Isochorismatase-like_hydrls"/>
</dbReference>
<dbReference type="SUPFAM" id="SSF52499">
    <property type="entry name" value="Isochorismatase-like hydrolases"/>
    <property type="match status" value="1"/>
</dbReference>
<dbReference type="InterPro" id="IPR036380">
    <property type="entry name" value="Isochorismatase-like_sf"/>
</dbReference>
<comment type="caution">
    <text evidence="3">The sequence shown here is derived from an EMBL/GenBank/DDBJ whole genome shotgun (WGS) entry which is preliminary data.</text>
</comment>
<evidence type="ECO:0000256" key="1">
    <source>
        <dbReference type="ARBA" id="ARBA00022801"/>
    </source>
</evidence>
<evidence type="ECO:0000313" key="3">
    <source>
        <dbReference type="EMBL" id="MFB9675876.1"/>
    </source>
</evidence>
<evidence type="ECO:0000259" key="2">
    <source>
        <dbReference type="Pfam" id="PF00857"/>
    </source>
</evidence>
<accession>A0ABV5T9W7</accession>
<dbReference type="InterPro" id="IPR016291">
    <property type="entry name" value="Isochorismatase"/>
</dbReference>
<keyword evidence="1" id="KW-0378">Hydrolase</keyword>
<gene>
    <name evidence="3" type="ORF">ACFFRH_10290</name>
</gene>
<organism evidence="3 4">
    <name type="scientific">Streptosporangium vulgare</name>
    <dbReference type="NCBI Taxonomy" id="46190"/>
    <lineage>
        <taxon>Bacteria</taxon>
        <taxon>Bacillati</taxon>
        <taxon>Actinomycetota</taxon>
        <taxon>Actinomycetes</taxon>
        <taxon>Streptosporangiales</taxon>
        <taxon>Streptosporangiaceae</taxon>
        <taxon>Streptosporangium</taxon>
    </lineage>
</organism>
<dbReference type="RefSeq" id="WP_344745396.1">
    <property type="nucleotide sequence ID" value="NZ_BAAAWW010000064.1"/>
</dbReference>
<protein>
    <submittedName>
        <fullName evidence="3">Isochorismatase family protein</fullName>
    </submittedName>
</protein>
<sequence length="235" mass="25753">MPTEDELPENIARWTIDPDRAVLLVHDMQNYFLSPFPHGEAPTTDLVENVATLRARFATLGAPVVYTAQPGGMTDEQRGLLKDFWGAGMSAAPEHRMIIDRLAPFGPDVVFTKWRPSAFCRTGLLDLLRERGRDQLVICGVYAHVGILMTAHEGFSQDIQTFVVADAVADFSREYHRQALDYAASRCSVTLSTRSALAMLNGAVADRGAPDEVALNTEVPNAAVLDEAVLEGARR</sequence>
<dbReference type="Pfam" id="PF00857">
    <property type="entry name" value="Isochorismatase"/>
    <property type="match status" value="1"/>
</dbReference>
<dbReference type="InterPro" id="IPR000868">
    <property type="entry name" value="Isochorismatase-like_dom"/>
</dbReference>
<dbReference type="PANTHER" id="PTHR43540:SF3">
    <property type="entry name" value="ENTEROBACTIN SYNTHASE COMPONENT B"/>
    <property type="match status" value="1"/>
</dbReference>
<name>A0ABV5T9W7_9ACTN</name>
<evidence type="ECO:0000313" key="4">
    <source>
        <dbReference type="Proteomes" id="UP001589610"/>
    </source>
</evidence>
<feature type="domain" description="Isochorismatase-like" evidence="2">
    <location>
        <begin position="22"/>
        <end position="194"/>
    </location>
</feature>
<proteinExistence type="predicted"/>
<dbReference type="EMBL" id="JBHMBS010000004">
    <property type="protein sequence ID" value="MFB9675876.1"/>
    <property type="molecule type" value="Genomic_DNA"/>
</dbReference>
<dbReference type="PRINTS" id="PR01398">
    <property type="entry name" value="ISCHRISMTASE"/>
</dbReference>
<dbReference type="PANTHER" id="PTHR43540">
    <property type="entry name" value="PEROXYUREIDOACRYLATE/UREIDOACRYLATE AMIDOHYDROLASE-RELATED"/>
    <property type="match status" value="1"/>
</dbReference>